<protein>
    <submittedName>
        <fullName evidence="1">Uncharacterized protein</fullName>
    </submittedName>
</protein>
<dbReference type="Proteomes" id="UP000807769">
    <property type="component" value="Unassembled WGS sequence"/>
</dbReference>
<gene>
    <name evidence="1" type="ORF">BJ212DRAFT_1299880</name>
</gene>
<sequence>MRQQSIIIIAEKVEVFGDYLGTGSDAEVWLQRLVLMSAPWPGPLYKTKQITTLDTTVNSTYIAEKTKAEYERELIEHLMSDAEVGMKTTLHDRECWTHEAWAAKVLQLASRAGIIASTLMIWQVRGWLPSIIKDLLKADKYVDWAVFMTEVKELKGNRVLEKKEQHSRQEHKNQFIHMTINSTKAPSVPLSNNTIMHMPTLQATQHLQPMFSRQPASAPQPLMIMEDLKNAT</sequence>
<accession>A0A9P7EAH7</accession>
<evidence type="ECO:0000313" key="1">
    <source>
        <dbReference type="EMBL" id="KAG1816031.1"/>
    </source>
</evidence>
<reference evidence="1" key="1">
    <citation type="journal article" date="2020" name="New Phytol.">
        <title>Comparative genomics reveals dynamic genome evolution in host specialist ectomycorrhizal fungi.</title>
        <authorList>
            <person name="Lofgren L.A."/>
            <person name="Nguyen N.H."/>
            <person name="Vilgalys R."/>
            <person name="Ruytinx J."/>
            <person name="Liao H.L."/>
            <person name="Branco S."/>
            <person name="Kuo A."/>
            <person name="LaButti K."/>
            <person name="Lipzen A."/>
            <person name="Andreopoulos W."/>
            <person name="Pangilinan J."/>
            <person name="Riley R."/>
            <person name="Hundley H."/>
            <person name="Na H."/>
            <person name="Barry K."/>
            <person name="Grigoriev I.V."/>
            <person name="Stajich J.E."/>
            <person name="Kennedy P.G."/>
        </authorList>
    </citation>
    <scope>NUCLEOTIDE SEQUENCE</scope>
    <source>
        <strain evidence="1">MN1</strain>
    </source>
</reference>
<proteinExistence type="predicted"/>
<comment type="caution">
    <text evidence="1">The sequence shown here is derived from an EMBL/GenBank/DDBJ whole genome shotgun (WGS) entry which is preliminary data.</text>
</comment>
<name>A0A9P7EAH7_9AGAM</name>
<evidence type="ECO:0000313" key="2">
    <source>
        <dbReference type="Proteomes" id="UP000807769"/>
    </source>
</evidence>
<dbReference type="EMBL" id="JABBWG010000017">
    <property type="protein sequence ID" value="KAG1816031.1"/>
    <property type="molecule type" value="Genomic_DNA"/>
</dbReference>
<organism evidence="1 2">
    <name type="scientific">Suillus subaureus</name>
    <dbReference type="NCBI Taxonomy" id="48587"/>
    <lineage>
        <taxon>Eukaryota</taxon>
        <taxon>Fungi</taxon>
        <taxon>Dikarya</taxon>
        <taxon>Basidiomycota</taxon>
        <taxon>Agaricomycotina</taxon>
        <taxon>Agaricomycetes</taxon>
        <taxon>Agaricomycetidae</taxon>
        <taxon>Boletales</taxon>
        <taxon>Suillineae</taxon>
        <taxon>Suillaceae</taxon>
        <taxon>Suillus</taxon>
    </lineage>
</organism>
<dbReference type="RefSeq" id="XP_041192837.1">
    <property type="nucleotide sequence ID" value="XM_041332934.1"/>
</dbReference>
<dbReference type="GeneID" id="64626951"/>
<dbReference type="OrthoDB" id="3260975at2759"/>
<dbReference type="AlphaFoldDB" id="A0A9P7EAH7"/>
<keyword evidence="2" id="KW-1185">Reference proteome</keyword>